<organism evidence="1 2">
    <name type="scientific">Nocardia mexicana</name>
    <dbReference type="NCBI Taxonomy" id="279262"/>
    <lineage>
        <taxon>Bacteria</taxon>
        <taxon>Bacillati</taxon>
        <taxon>Actinomycetota</taxon>
        <taxon>Actinomycetes</taxon>
        <taxon>Mycobacteriales</taxon>
        <taxon>Nocardiaceae</taxon>
        <taxon>Nocardia</taxon>
    </lineage>
</organism>
<reference evidence="1 2" key="1">
    <citation type="submission" date="2018-07" db="EMBL/GenBank/DDBJ databases">
        <title>Genomic Encyclopedia of Type Strains, Phase IV (KMG-IV): sequencing the most valuable type-strain genomes for metagenomic binning, comparative biology and taxonomic classification.</title>
        <authorList>
            <person name="Goeker M."/>
        </authorList>
    </citation>
    <scope>NUCLEOTIDE SEQUENCE [LARGE SCALE GENOMIC DNA]</scope>
    <source>
        <strain evidence="1 2">DSM 44952</strain>
    </source>
</reference>
<comment type="caution">
    <text evidence="1">The sequence shown here is derived from an EMBL/GenBank/DDBJ whole genome shotgun (WGS) entry which is preliminary data.</text>
</comment>
<proteinExistence type="predicted"/>
<keyword evidence="2" id="KW-1185">Reference proteome</keyword>
<sequence>MHANYRVVAAGQRPDIESRAAACASTLSLKH</sequence>
<name>A0A370GXW0_9NOCA</name>
<gene>
    <name evidence="1" type="ORF">DFR68_108341</name>
</gene>
<dbReference type="STRING" id="1210089.GCA_001613165_04459"/>
<protein>
    <submittedName>
        <fullName evidence="1">Uncharacterized protein</fullName>
    </submittedName>
</protein>
<evidence type="ECO:0000313" key="1">
    <source>
        <dbReference type="EMBL" id="RDI48508.1"/>
    </source>
</evidence>
<dbReference type="Proteomes" id="UP000255355">
    <property type="component" value="Unassembled WGS sequence"/>
</dbReference>
<dbReference type="AlphaFoldDB" id="A0A370GXW0"/>
<dbReference type="EMBL" id="QQAZ01000008">
    <property type="protein sequence ID" value="RDI48508.1"/>
    <property type="molecule type" value="Genomic_DNA"/>
</dbReference>
<evidence type="ECO:0000313" key="2">
    <source>
        <dbReference type="Proteomes" id="UP000255355"/>
    </source>
</evidence>
<accession>A0A370GXW0</accession>